<feature type="region of interest" description="Disordered" evidence="1">
    <location>
        <begin position="81"/>
        <end position="104"/>
    </location>
</feature>
<reference evidence="4" key="1">
    <citation type="journal article" date="2019" name="Int. J. Syst. Evol. Microbiol.">
        <title>The Global Catalogue of Microorganisms (GCM) 10K type strain sequencing project: providing services to taxonomists for standard genome sequencing and annotation.</title>
        <authorList>
            <consortium name="The Broad Institute Genomics Platform"/>
            <consortium name="The Broad Institute Genome Sequencing Center for Infectious Disease"/>
            <person name="Wu L."/>
            <person name="Ma J."/>
        </authorList>
    </citation>
    <scope>NUCLEOTIDE SEQUENCE [LARGE SCALE GENOMIC DNA]</scope>
    <source>
        <strain evidence="4">JCM 12165</strain>
    </source>
</reference>
<evidence type="ECO:0008006" key="5">
    <source>
        <dbReference type="Google" id="ProtNLM"/>
    </source>
</evidence>
<name>A0ABV9NWV4_9BACI</name>
<gene>
    <name evidence="3" type="ORF">ACFO4L_07680</name>
</gene>
<keyword evidence="2" id="KW-1133">Transmembrane helix</keyword>
<accession>A0ABV9NWV4</accession>
<feature type="transmembrane region" description="Helical" evidence="2">
    <location>
        <begin position="12"/>
        <end position="31"/>
    </location>
</feature>
<evidence type="ECO:0000256" key="1">
    <source>
        <dbReference type="SAM" id="MobiDB-lite"/>
    </source>
</evidence>
<keyword evidence="2" id="KW-0472">Membrane</keyword>
<comment type="caution">
    <text evidence="3">The sequence shown here is derived from an EMBL/GenBank/DDBJ whole genome shotgun (WGS) entry which is preliminary data.</text>
</comment>
<evidence type="ECO:0000313" key="4">
    <source>
        <dbReference type="Proteomes" id="UP001595896"/>
    </source>
</evidence>
<dbReference type="Proteomes" id="UP001595896">
    <property type="component" value="Unassembled WGS sequence"/>
</dbReference>
<dbReference type="RefSeq" id="WP_377909104.1">
    <property type="nucleotide sequence ID" value="NZ_JBHSGK010000005.1"/>
</dbReference>
<feature type="transmembrane region" description="Helical" evidence="2">
    <location>
        <begin position="37"/>
        <end position="61"/>
    </location>
</feature>
<proteinExistence type="predicted"/>
<keyword evidence="4" id="KW-1185">Reference proteome</keyword>
<evidence type="ECO:0000256" key="2">
    <source>
        <dbReference type="SAM" id="Phobius"/>
    </source>
</evidence>
<dbReference type="EMBL" id="JBHSGK010000005">
    <property type="protein sequence ID" value="MFC4736464.1"/>
    <property type="molecule type" value="Genomic_DNA"/>
</dbReference>
<sequence length="104" mass="11785">MRAYRMEVRFTVIMTLLMVAAGNVALFFSIFPVQGMLFGFPIMYIIPILSGWFGILFLAVLANHFGNKIDAEIEKANEEEIEELEQRSEGMGEMEDGRDSMAVK</sequence>
<evidence type="ECO:0000313" key="3">
    <source>
        <dbReference type="EMBL" id="MFC4736464.1"/>
    </source>
</evidence>
<protein>
    <recommendedName>
        <fullName evidence="5">DUF3311 domain-containing protein</fullName>
    </recommendedName>
</protein>
<organism evidence="3 4">
    <name type="scientific">Bacillus daqingensis</name>
    <dbReference type="NCBI Taxonomy" id="872396"/>
    <lineage>
        <taxon>Bacteria</taxon>
        <taxon>Bacillati</taxon>
        <taxon>Bacillota</taxon>
        <taxon>Bacilli</taxon>
        <taxon>Bacillales</taxon>
        <taxon>Bacillaceae</taxon>
        <taxon>Bacillus</taxon>
    </lineage>
</organism>
<keyword evidence="2" id="KW-0812">Transmembrane</keyword>